<feature type="domain" description="HTH gntR-type" evidence="4">
    <location>
        <begin position="1"/>
        <end position="69"/>
    </location>
</feature>
<evidence type="ECO:0000259" key="4">
    <source>
        <dbReference type="PROSITE" id="PS50949"/>
    </source>
</evidence>
<dbReference type="EMBL" id="CP074136">
    <property type="protein sequence ID" value="QUX26495.1"/>
    <property type="molecule type" value="Genomic_DNA"/>
</dbReference>
<evidence type="ECO:0000256" key="2">
    <source>
        <dbReference type="ARBA" id="ARBA00023125"/>
    </source>
</evidence>
<sequence length="255" mass="27960">MPRWDDIAADLRQRITEGEFAPGTALPRESDLMAHYQASRTPVRQAVAALAEEGLVDKVRRRGTLVRPAPDHQVLTRARRVFRDEIGYYFDPVAQPWRALQTPTVATAPAPADIARLLDVAPATPVTTRTRLMGDPRTRTPVQLAVSYLHPDAVAELPVLAAPDTGPGGIYDRLEEAGHGPLEWAETITARAATAQERRALELRAGVPVLRIIRTTRSARARGPVVEVNDTRMSADRFAIGYPLERPPAPAPADR</sequence>
<keyword evidence="1" id="KW-0805">Transcription regulation</keyword>
<keyword evidence="2" id="KW-0238">DNA-binding</keyword>
<dbReference type="PANTHER" id="PTHR44846">
    <property type="entry name" value="MANNOSYL-D-GLYCERATE TRANSPORT/METABOLISM SYSTEM REPRESSOR MNGR-RELATED"/>
    <property type="match status" value="1"/>
</dbReference>
<dbReference type="Proteomes" id="UP000676079">
    <property type="component" value="Plasmid unnamed4"/>
</dbReference>
<protein>
    <submittedName>
        <fullName evidence="5">GntR family transcriptional regulator</fullName>
    </submittedName>
</protein>
<dbReference type="SUPFAM" id="SSF46785">
    <property type="entry name" value="Winged helix' DNA-binding domain"/>
    <property type="match status" value="1"/>
</dbReference>
<dbReference type="InterPro" id="IPR050679">
    <property type="entry name" value="Bact_HTH_transcr_reg"/>
</dbReference>
<reference evidence="6" key="1">
    <citation type="submission" date="2021-05" db="EMBL/GenBank/DDBJ databases">
        <title>Direct Submission.</title>
        <authorList>
            <person name="Li K."/>
            <person name="Gao J."/>
        </authorList>
    </citation>
    <scope>NUCLEOTIDE SEQUENCE [LARGE SCALE GENOMIC DNA]</scope>
    <source>
        <strain evidence="6">Mg02</strain>
        <plasmid evidence="6">unnamed4</plasmid>
    </source>
</reference>
<evidence type="ECO:0000313" key="6">
    <source>
        <dbReference type="Proteomes" id="UP000676079"/>
    </source>
</evidence>
<dbReference type="InterPro" id="IPR000524">
    <property type="entry name" value="Tscrpt_reg_HTH_GntR"/>
</dbReference>
<dbReference type="SMART" id="SM00345">
    <property type="entry name" value="HTH_GNTR"/>
    <property type="match status" value="1"/>
</dbReference>
<dbReference type="PANTHER" id="PTHR44846:SF17">
    <property type="entry name" value="GNTR-FAMILY TRANSCRIPTIONAL REGULATOR"/>
    <property type="match status" value="1"/>
</dbReference>
<proteinExistence type="predicted"/>
<dbReference type="InterPro" id="IPR036388">
    <property type="entry name" value="WH-like_DNA-bd_sf"/>
</dbReference>
<evidence type="ECO:0000256" key="1">
    <source>
        <dbReference type="ARBA" id="ARBA00023015"/>
    </source>
</evidence>
<dbReference type="PROSITE" id="PS50949">
    <property type="entry name" value="HTH_GNTR"/>
    <property type="match status" value="1"/>
</dbReference>
<dbReference type="InterPro" id="IPR036390">
    <property type="entry name" value="WH_DNA-bd_sf"/>
</dbReference>
<dbReference type="CDD" id="cd07377">
    <property type="entry name" value="WHTH_GntR"/>
    <property type="match status" value="1"/>
</dbReference>
<gene>
    <name evidence="5" type="ORF">KGD84_32885</name>
</gene>
<dbReference type="InterPro" id="IPR011663">
    <property type="entry name" value="UTRA"/>
</dbReference>
<keyword evidence="5" id="KW-0614">Plasmid</keyword>
<dbReference type="PRINTS" id="PR00035">
    <property type="entry name" value="HTHGNTR"/>
</dbReference>
<name>A0A975KT34_9ACTN</name>
<keyword evidence="6" id="KW-1185">Reference proteome</keyword>
<dbReference type="InterPro" id="IPR028978">
    <property type="entry name" value="Chorismate_lyase_/UTRA_dom_sf"/>
</dbReference>
<organism evidence="5 6">
    <name type="scientific">Nocardiopsis changdeensis</name>
    <dbReference type="NCBI Taxonomy" id="2831969"/>
    <lineage>
        <taxon>Bacteria</taxon>
        <taxon>Bacillati</taxon>
        <taxon>Actinomycetota</taxon>
        <taxon>Actinomycetes</taxon>
        <taxon>Streptosporangiales</taxon>
        <taxon>Nocardiopsidaceae</taxon>
        <taxon>Nocardiopsis</taxon>
    </lineage>
</organism>
<dbReference type="Pfam" id="PF07702">
    <property type="entry name" value="UTRA"/>
    <property type="match status" value="1"/>
</dbReference>
<geneLocation type="plasmid" evidence="5 6">
    <name>unnamed4</name>
</geneLocation>
<evidence type="ECO:0000256" key="3">
    <source>
        <dbReference type="ARBA" id="ARBA00023163"/>
    </source>
</evidence>
<dbReference type="Pfam" id="PF00392">
    <property type="entry name" value="GntR"/>
    <property type="match status" value="1"/>
</dbReference>
<dbReference type="SUPFAM" id="SSF64288">
    <property type="entry name" value="Chorismate lyase-like"/>
    <property type="match status" value="1"/>
</dbReference>
<dbReference type="Gene3D" id="1.10.10.10">
    <property type="entry name" value="Winged helix-like DNA-binding domain superfamily/Winged helix DNA-binding domain"/>
    <property type="match status" value="1"/>
</dbReference>
<dbReference type="RefSeq" id="WP_220566074.1">
    <property type="nucleotide sequence ID" value="NZ_CP074136.1"/>
</dbReference>
<dbReference type="SMART" id="SM00866">
    <property type="entry name" value="UTRA"/>
    <property type="match status" value="1"/>
</dbReference>
<accession>A0A975KT34</accession>
<dbReference type="Gene3D" id="3.40.1410.10">
    <property type="entry name" value="Chorismate lyase-like"/>
    <property type="match status" value="1"/>
</dbReference>
<evidence type="ECO:0000313" key="5">
    <source>
        <dbReference type="EMBL" id="QUX26495.1"/>
    </source>
</evidence>
<keyword evidence="3" id="KW-0804">Transcription</keyword>